<dbReference type="Proteomes" id="UP000276886">
    <property type="component" value="Unassembled WGS sequence"/>
</dbReference>
<keyword evidence="2" id="KW-0812">Transmembrane</keyword>
<evidence type="ECO:0000313" key="5">
    <source>
        <dbReference type="Proteomes" id="UP000276886"/>
    </source>
</evidence>
<accession>A0A3M3TQJ0</accession>
<comment type="caution">
    <text evidence="4">The sequence shown here is derived from an EMBL/GenBank/DDBJ whole genome shotgun (WGS) entry which is preliminary data.</text>
</comment>
<name>A0A3M3TQJ0_PSESJ</name>
<evidence type="ECO:0000256" key="2">
    <source>
        <dbReference type="SAM" id="Phobius"/>
    </source>
</evidence>
<dbReference type="Gene3D" id="3.30.1690.10">
    <property type="entry name" value="TcpA-like pilin"/>
    <property type="match status" value="1"/>
</dbReference>
<feature type="non-terminal residue" evidence="4">
    <location>
        <position position="256"/>
    </location>
</feature>
<reference evidence="4 5" key="1">
    <citation type="submission" date="2018-08" db="EMBL/GenBank/DDBJ databases">
        <title>Recombination of ecologically and evolutionarily significant loci maintains genetic cohesion in the Pseudomonas syringae species complex.</title>
        <authorList>
            <person name="Dillon M."/>
            <person name="Thakur S."/>
            <person name="Almeida R.N.D."/>
            <person name="Weir B.S."/>
            <person name="Guttman D.S."/>
        </authorList>
    </citation>
    <scope>NUCLEOTIDE SEQUENCE [LARGE SCALE GENOMIC DNA]</scope>
    <source>
        <strain evidence="4 5">ICMP 2788</strain>
    </source>
</reference>
<dbReference type="AlphaFoldDB" id="A0A3M3TQJ0"/>
<evidence type="ECO:0000313" key="4">
    <source>
        <dbReference type="EMBL" id="RMO23221.1"/>
    </source>
</evidence>
<protein>
    <submittedName>
        <fullName evidence="4">Prepilin</fullName>
    </submittedName>
</protein>
<sequence length="256" mass="26909">MPRPRSDSISDCSLHYAELLGCSAPLQPSLVGDITETGRALRKDTVPRIHGSDRPVDDSGHGRGLQHDRQCHTRHDALSTTPVTHIPRTTHMQNTTHSARANQIGYISIELLFVLIVILIGMGYALYNGWGAMGSSDVNNEQGNVGQLIANTRKLKGSTGYGASGTDLIAQLSSIRGLPNMSFSSGKLYNAWSGQVTVVANGMTFTVTEAGLPQDACVTLATKIGRGQKVTTSINGGTAVNGEVSSAAATSGCSTD</sequence>
<keyword evidence="2" id="KW-1133">Transmembrane helix</keyword>
<feature type="domain" description="Type 4 secretion system PilS N-terminal" evidence="3">
    <location>
        <begin position="136"/>
        <end position="255"/>
    </location>
</feature>
<evidence type="ECO:0000259" key="3">
    <source>
        <dbReference type="Pfam" id="PF08805"/>
    </source>
</evidence>
<dbReference type="InterPro" id="IPR014911">
    <property type="entry name" value="PilS_N"/>
</dbReference>
<dbReference type="Pfam" id="PF08805">
    <property type="entry name" value="PilS"/>
    <property type="match status" value="1"/>
</dbReference>
<evidence type="ECO:0000256" key="1">
    <source>
        <dbReference type="SAM" id="MobiDB-lite"/>
    </source>
</evidence>
<dbReference type="InterPro" id="IPR045584">
    <property type="entry name" value="Pilin-like"/>
</dbReference>
<gene>
    <name evidence="4" type="ORF">ALQ44_05004</name>
</gene>
<dbReference type="SUPFAM" id="SSF54523">
    <property type="entry name" value="Pili subunits"/>
    <property type="match status" value="1"/>
</dbReference>
<proteinExistence type="predicted"/>
<keyword evidence="2" id="KW-0472">Membrane</keyword>
<feature type="transmembrane region" description="Helical" evidence="2">
    <location>
        <begin position="104"/>
        <end position="127"/>
    </location>
</feature>
<feature type="region of interest" description="Disordered" evidence="1">
    <location>
        <begin position="42"/>
        <end position="70"/>
    </location>
</feature>
<dbReference type="EMBL" id="RBPQ01000228">
    <property type="protein sequence ID" value="RMO23221.1"/>
    <property type="molecule type" value="Genomic_DNA"/>
</dbReference>
<organism evidence="4 5">
    <name type="scientific">Pseudomonas syringae pv. pisi</name>
    <dbReference type="NCBI Taxonomy" id="59510"/>
    <lineage>
        <taxon>Bacteria</taxon>
        <taxon>Pseudomonadati</taxon>
        <taxon>Pseudomonadota</taxon>
        <taxon>Gammaproteobacteria</taxon>
        <taxon>Pseudomonadales</taxon>
        <taxon>Pseudomonadaceae</taxon>
        <taxon>Pseudomonas</taxon>
        <taxon>Pseudomonas syringae</taxon>
    </lineage>
</organism>